<dbReference type="InterPro" id="IPR011989">
    <property type="entry name" value="ARM-like"/>
</dbReference>
<proteinExistence type="predicted"/>
<dbReference type="InterPro" id="IPR016024">
    <property type="entry name" value="ARM-type_fold"/>
</dbReference>
<dbReference type="SUPFAM" id="SSF48371">
    <property type="entry name" value="ARM repeat"/>
    <property type="match status" value="1"/>
</dbReference>
<dbReference type="RefSeq" id="WP_210653251.1">
    <property type="nucleotide sequence ID" value="NZ_JAGKQQ010000001.1"/>
</dbReference>
<dbReference type="PANTHER" id="PTHR12697">
    <property type="entry name" value="PBS LYASE HEAT-LIKE PROTEIN"/>
    <property type="match status" value="1"/>
</dbReference>
<dbReference type="Pfam" id="PF13646">
    <property type="entry name" value="HEAT_2"/>
    <property type="match status" value="1"/>
</dbReference>
<name>A0ABS5BN64_9BACT</name>
<dbReference type="EMBL" id="JAGKQQ010000001">
    <property type="protein sequence ID" value="MBP3955156.1"/>
    <property type="molecule type" value="Genomic_DNA"/>
</dbReference>
<dbReference type="Proteomes" id="UP000676565">
    <property type="component" value="Unassembled WGS sequence"/>
</dbReference>
<dbReference type="PANTHER" id="PTHR12697:SF5">
    <property type="entry name" value="DEOXYHYPUSINE HYDROXYLASE"/>
    <property type="match status" value="1"/>
</dbReference>
<evidence type="ECO:0000313" key="2">
    <source>
        <dbReference type="Proteomes" id="UP000676565"/>
    </source>
</evidence>
<protein>
    <submittedName>
        <fullName evidence="1">HEAT repeat domain-containing protein</fullName>
    </submittedName>
</protein>
<accession>A0ABS5BN64</accession>
<sequence length="182" mass="19803">MLKWFKRVLGAEGHISQRAIAARVRDSDPNVRQQVADHLGGITEPWACDELFVLLKDMMPEVRDAALNALRRQGPSATTVLIRALEYADPKVAVPAADVLGELKDLDAVRPLLLVMKFGSPETRAAAFRALISYGRAAIPALALALQDPDPWTQTRGEEILAAIRESIRAQENTAPDSSKGA</sequence>
<reference evidence="1 2" key="1">
    <citation type="submission" date="2021-04" db="EMBL/GenBank/DDBJ databases">
        <authorList>
            <person name="Ivanova A."/>
        </authorList>
    </citation>
    <scope>NUCLEOTIDE SEQUENCE [LARGE SCALE GENOMIC DNA]</scope>
    <source>
        <strain evidence="1 2">G18</strain>
    </source>
</reference>
<gene>
    <name evidence="1" type="ORF">J8F10_07665</name>
</gene>
<keyword evidence="2" id="KW-1185">Reference proteome</keyword>
<evidence type="ECO:0000313" key="1">
    <source>
        <dbReference type="EMBL" id="MBP3955156.1"/>
    </source>
</evidence>
<organism evidence="1 2">
    <name type="scientific">Gemmata palustris</name>
    <dbReference type="NCBI Taxonomy" id="2822762"/>
    <lineage>
        <taxon>Bacteria</taxon>
        <taxon>Pseudomonadati</taxon>
        <taxon>Planctomycetota</taxon>
        <taxon>Planctomycetia</taxon>
        <taxon>Gemmatales</taxon>
        <taxon>Gemmataceae</taxon>
        <taxon>Gemmata</taxon>
    </lineage>
</organism>
<comment type="caution">
    <text evidence="1">The sequence shown here is derived from an EMBL/GenBank/DDBJ whole genome shotgun (WGS) entry which is preliminary data.</text>
</comment>
<dbReference type="Gene3D" id="1.25.10.10">
    <property type="entry name" value="Leucine-rich Repeat Variant"/>
    <property type="match status" value="1"/>
</dbReference>